<organism evidence="1 2">
    <name type="scientific">Purpureocillium lavendulum</name>
    <dbReference type="NCBI Taxonomy" id="1247861"/>
    <lineage>
        <taxon>Eukaryota</taxon>
        <taxon>Fungi</taxon>
        <taxon>Dikarya</taxon>
        <taxon>Ascomycota</taxon>
        <taxon>Pezizomycotina</taxon>
        <taxon>Sordariomycetes</taxon>
        <taxon>Hypocreomycetidae</taxon>
        <taxon>Hypocreales</taxon>
        <taxon>Ophiocordycipitaceae</taxon>
        <taxon>Purpureocillium</taxon>
    </lineage>
</organism>
<proteinExistence type="predicted"/>
<keyword evidence="2" id="KW-1185">Reference proteome</keyword>
<evidence type="ECO:0000313" key="2">
    <source>
        <dbReference type="Proteomes" id="UP001163105"/>
    </source>
</evidence>
<evidence type="ECO:0000313" key="1">
    <source>
        <dbReference type="EMBL" id="KAJ6442022.1"/>
    </source>
</evidence>
<protein>
    <recommendedName>
        <fullName evidence="3">ABM domain-containing protein</fullName>
    </recommendedName>
</protein>
<reference evidence="1" key="1">
    <citation type="submission" date="2023-01" db="EMBL/GenBank/DDBJ databases">
        <title>The growth and conidiation of Purpureocillium lavendulum are regulated by nitrogen source and histone H3K14 acetylation.</title>
        <authorList>
            <person name="Tang P."/>
            <person name="Han J."/>
            <person name="Zhang C."/>
            <person name="Tang P."/>
            <person name="Qi F."/>
            <person name="Zhang K."/>
            <person name="Liang L."/>
        </authorList>
    </citation>
    <scope>NUCLEOTIDE SEQUENCE</scope>
    <source>
        <strain evidence="1">YMF1.00683</strain>
    </source>
</reference>
<name>A0AB34FUH5_9HYPO</name>
<dbReference type="AlphaFoldDB" id="A0AB34FUH5"/>
<dbReference type="Proteomes" id="UP001163105">
    <property type="component" value="Unassembled WGS sequence"/>
</dbReference>
<comment type="caution">
    <text evidence="1">The sequence shown here is derived from an EMBL/GenBank/DDBJ whole genome shotgun (WGS) entry which is preliminary data.</text>
</comment>
<evidence type="ECO:0008006" key="3">
    <source>
        <dbReference type="Google" id="ProtNLM"/>
    </source>
</evidence>
<sequence>MPCGADGNDVVVVEKWRSAGTYEYFVQTDAPSAVAALASLPRVTVVQVCDSRGLLRTGL</sequence>
<dbReference type="EMBL" id="JAQHRD010000004">
    <property type="protein sequence ID" value="KAJ6442022.1"/>
    <property type="molecule type" value="Genomic_DNA"/>
</dbReference>
<gene>
    <name evidence="1" type="ORF">O9K51_05573</name>
</gene>
<accession>A0AB34FUH5</accession>